<dbReference type="AlphaFoldDB" id="A0A8J6TAQ8"/>
<reference evidence="1 2" key="1">
    <citation type="submission" date="2020-08" db="EMBL/GenBank/DDBJ databases">
        <title>Bridging the membrane lipid divide: bacteria of the FCB group superphylum have the potential to synthesize archaeal ether lipids.</title>
        <authorList>
            <person name="Villanueva L."/>
            <person name="Von Meijenfeldt F.A.B."/>
            <person name="Westbye A.B."/>
            <person name="Yadav S."/>
            <person name="Hopmans E.C."/>
            <person name="Dutilh B.E."/>
            <person name="Sinninghe Damste J.S."/>
        </authorList>
    </citation>
    <scope>NUCLEOTIDE SEQUENCE [LARGE SCALE GENOMIC DNA]</scope>
    <source>
        <strain evidence="1">NIOZ-UU82</strain>
    </source>
</reference>
<proteinExistence type="predicted"/>
<dbReference type="Proteomes" id="UP000603545">
    <property type="component" value="Unassembled WGS sequence"/>
</dbReference>
<evidence type="ECO:0000313" key="1">
    <source>
        <dbReference type="EMBL" id="MBC8198420.1"/>
    </source>
</evidence>
<accession>A0A8J6TAQ8</accession>
<organism evidence="1 2">
    <name type="scientific">Candidatus Desulfaltia bathyphila</name>
    <dbReference type="NCBI Taxonomy" id="2841697"/>
    <lineage>
        <taxon>Bacteria</taxon>
        <taxon>Pseudomonadati</taxon>
        <taxon>Thermodesulfobacteriota</taxon>
        <taxon>Desulfobacteria</taxon>
        <taxon>Desulfobacterales</taxon>
        <taxon>Desulfobacterales incertae sedis</taxon>
        <taxon>Candidatus Desulfaltia</taxon>
    </lineage>
</organism>
<dbReference type="EMBL" id="JACNLL010000001">
    <property type="protein sequence ID" value="MBC8198420.1"/>
    <property type="molecule type" value="Genomic_DNA"/>
</dbReference>
<sequence>MTTRIAVLPPTVSGRQVSSDVIGEKRHMRVVMPLFGLTYKGNRFQFSDNYSLEHFNYEKDVPQELAGLSEIDVSHLSLENWAIVADNPSEGYRSEINLLLMALRIYAQSNTFIKWRFCDEDSGNFSRIGSDMRFSNLAITSSRIIEESGLSTVRDGFLNLLEMNQISDRTKNALYFVWRGLCSGKHIDAYIFLVCALEALFSNETPEDATKTLIKRIQKFLSGIKGFGGDQVKRIYKIRSDMVHGRIPHTDKDSEQAKQNIKNLGKLELLVFTCIKKILDEKIYLLYKDIDEKEKFLNSLMKAYKRIRIDP</sequence>
<evidence type="ECO:0008006" key="3">
    <source>
        <dbReference type="Google" id="ProtNLM"/>
    </source>
</evidence>
<evidence type="ECO:0000313" key="2">
    <source>
        <dbReference type="Proteomes" id="UP000603545"/>
    </source>
</evidence>
<gene>
    <name evidence="1" type="ORF">H8E80_00005</name>
</gene>
<protein>
    <recommendedName>
        <fullName evidence="3">Apea-like HEPN domain-containing protein</fullName>
    </recommendedName>
</protein>
<comment type="caution">
    <text evidence="1">The sequence shown here is derived from an EMBL/GenBank/DDBJ whole genome shotgun (WGS) entry which is preliminary data.</text>
</comment>
<name>A0A8J6TAQ8_9BACT</name>